<feature type="transmembrane region" description="Helical" evidence="7">
    <location>
        <begin position="145"/>
        <end position="167"/>
    </location>
</feature>
<dbReference type="PANTHER" id="PTHR30487:SF0">
    <property type="entry name" value="PREPILIN LEADER PEPTIDASE_N-METHYLTRANSFERASE-RELATED"/>
    <property type="match status" value="1"/>
</dbReference>
<feature type="transmembrane region" description="Helical" evidence="7">
    <location>
        <begin position="118"/>
        <end position="138"/>
    </location>
</feature>
<organism evidence="10 11">
    <name type="scientific">Desulforamulus ferrireducens</name>
    <dbReference type="NCBI Taxonomy" id="1833852"/>
    <lineage>
        <taxon>Bacteria</taxon>
        <taxon>Bacillati</taxon>
        <taxon>Bacillota</taxon>
        <taxon>Clostridia</taxon>
        <taxon>Eubacteriales</taxon>
        <taxon>Peptococcaceae</taxon>
        <taxon>Desulforamulus</taxon>
    </lineage>
</organism>
<feature type="domain" description="Prepilin peptidase A24 N-terminal" evidence="9">
    <location>
        <begin position="7"/>
        <end position="89"/>
    </location>
</feature>
<dbReference type="PANTHER" id="PTHR30487">
    <property type="entry name" value="TYPE 4 PREPILIN-LIKE PROTEINS LEADER PEPTIDE-PROCESSING ENZYME"/>
    <property type="match status" value="1"/>
</dbReference>
<comment type="similarity">
    <text evidence="2">Belongs to the peptidase A24 family.</text>
</comment>
<evidence type="ECO:0000256" key="2">
    <source>
        <dbReference type="ARBA" id="ARBA00005801"/>
    </source>
</evidence>
<dbReference type="Proteomes" id="UP000189464">
    <property type="component" value="Chromosome"/>
</dbReference>
<dbReference type="Pfam" id="PF06750">
    <property type="entry name" value="A24_N_bact"/>
    <property type="match status" value="1"/>
</dbReference>
<evidence type="ECO:0000313" key="10">
    <source>
        <dbReference type="EMBL" id="AQS58476.1"/>
    </source>
</evidence>
<evidence type="ECO:0000256" key="4">
    <source>
        <dbReference type="ARBA" id="ARBA00022692"/>
    </source>
</evidence>
<evidence type="ECO:0000259" key="8">
    <source>
        <dbReference type="Pfam" id="PF01478"/>
    </source>
</evidence>
<dbReference type="KEGG" id="dfg:B0537_04880"/>
<protein>
    <submittedName>
        <fullName evidence="10">Prepilin peptidase</fullName>
    </submittedName>
</protein>
<feature type="domain" description="Prepilin type IV endopeptidase peptidase" evidence="8">
    <location>
        <begin position="100"/>
        <end position="202"/>
    </location>
</feature>
<keyword evidence="4 7" id="KW-0812">Transmembrane</keyword>
<evidence type="ECO:0000256" key="1">
    <source>
        <dbReference type="ARBA" id="ARBA00004651"/>
    </source>
</evidence>
<proteinExistence type="inferred from homology"/>
<dbReference type="GO" id="GO:0004190">
    <property type="term" value="F:aspartic-type endopeptidase activity"/>
    <property type="evidence" value="ECO:0007669"/>
    <property type="project" value="InterPro"/>
</dbReference>
<keyword evidence="5 7" id="KW-1133">Transmembrane helix</keyword>
<name>A0A1S6IUM0_9FIRM</name>
<dbReference type="InterPro" id="IPR000045">
    <property type="entry name" value="Prepilin_IV_endopep_pep"/>
</dbReference>
<keyword evidence="3" id="KW-1003">Cell membrane</keyword>
<reference evidence="10 11" key="1">
    <citation type="journal article" date="2016" name="Int. J. Syst. Evol. Microbiol.">
        <title>Desulfotomaculum ferrireducens sp. nov., a moderately thermophilic sulfate-reducing and dissimilatory Fe(III)-reducing bacterium isolated from compost.</title>
        <authorList>
            <person name="Yang G."/>
            <person name="Guo J."/>
            <person name="Zhuang L."/>
            <person name="Yuan Y."/>
            <person name="Zhou S."/>
        </authorList>
    </citation>
    <scope>NUCLEOTIDE SEQUENCE [LARGE SCALE GENOMIC DNA]</scope>
    <source>
        <strain evidence="10 11">GSS09</strain>
    </source>
</reference>
<evidence type="ECO:0000313" key="11">
    <source>
        <dbReference type="Proteomes" id="UP000189464"/>
    </source>
</evidence>
<keyword evidence="11" id="KW-1185">Reference proteome</keyword>
<accession>A0A1S6IUM0</accession>
<dbReference type="STRING" id="1833852.B0537_04880"/>
<dbReference type="GO" id="GO:0006465">
    <property type="term" value="P:signal peptide processing"/>
    <property type="evidence" value="ECO:0007669"/>
    <property type="project" value="TreeGrafter"/>
</dbReference>
<evidence type="ECO:0000256" key="6">
    <source>
        <dbReference type="ARBA" id="ARBA00023136"/>
    </source>
</evidence>
<evidence type="ECO:0000256" key="3">
    <source>
        <dbReference type="ARBA" id="ARBA00022475"/>
    </source>
</evidence>
<dbReference type="GO" id="GO:0005886">
    <property type="term" value="C:plasma membrane"/>
    <property type="evidence" value="ECO:0007669"/>
    <property type="project" value="UniProtKB-SubCell"/>
</dbReference>
<feature type="transmembrane region" description="Helical" evidence="7">
    <location>
        <begin position="219"/>
        <end position="242"/>
    </location>
</feature>
<dbReference type="Pfam" id="PF01478">
    <property type="entry name" value="Peptidase_A24"/>
    <property type="match status" value="1"/>
</dbReference>
<evidence type="ECO:0000259" key="9">
    <source>
        <dbReference type="Pfam" id="PF06750"/>
    </source>
</evidence>
<sequence>MLVVPFLYGLMLGSFLNVCIHRLPKGNSIVSPPSTCPQCKNRLLLRDLIPVISFLILGGRCRFCQASISLRYPLIELLTGVLFALTAYKLGYSLVTIQALILVSALIVVAFVDMDHYIIPGNVLIFLLIAWLVFLPFLPVDYLNSLAGLSTAGGLLLLIALVSRGGMGMGDIKLAAVLGLYLGWPNALLAMFIACLLAGTCGMFLILFKIKSRKDIIPFAPFIALASFITLLWGDRILSWYIGLL</sequence>
<evidence type="ECO:0000256" key="7">
    <source>
        <dbReference type="SAM" id="Phobius"/>
    </source>
</evidence>
<dbReference type="InterPro" id="IPR050882">
    <property type="entry name" value="Prepilin_peptidase/N-MTase"/>
</dbReference>
<gene>
    <name evidence="10" type="ORF">B0537_04880</name>
</gene>
<feature type="transmembrane region" description="Helical" evidence="7">
    <location>
        <begin position="187"/>
        <end position="207"/>
    </location>
</feature>
<comment type="subcellular location">
    <subcellularLocation>
        <location evidence="1">Cell membrane</location>
        <topology evidence="1">Multi-pass membrane protein</topology>
    </subcellularLocation>
</comment>
<dbReference type="Gene3D" id="1.20.120.1220">
    <property type="match status" value="1"/>
</dbReference>
<evidence type="ECO:0000256" key="5">
    <source>
        <dbReference type="ARBA" id="ARBA00022989"/>
    </source>
</evidence>
<dbReference type="AlphaFoldDB" id="A0A1S6IUM0"/>
<feature type="transmembrane region" description="Helical" evidence="7">
    <location>
        <begin position="6"/>
        <end position="23"/>
    </location>
</feature>
<keyword evidence="6 7" id="KW-0472">Membrane</keyword>
<dbReference type="InterPro" id="IPR010627">
    <property type="entry name" value="Prepilin_pept_A24_N"/>
</dbReference>
<feature type="transmembrane region" description="Helical" evidence="7">
    <location>
        <begin position="92"/>
        <end position="112"/>
    </location>
</feature>
<dbReference type="EMBL" id="CP019698">
    <property type="protein sequence ID" value="AQS58476.1"/>
    <property type="molecule type" value="Genomic_DNA"/>
</dbReference>